<comment type="caution">
    <text evidence="1">The sequence shown here is derived from an EMBL/GenBank/DDBJ whole genome shotgun (WGS) entry which is preliminary data.</text>
</comment>
<dbReference type="EMBL" id="JBAMIC010004064">
    <property type="protein sequence ID" value="KAK7088831.1"/>
    <property type="molecule type" value="Genomic_DNA"/>
</dbReference>
<keyword evidence="2" id="KW-1185">Reference proteome</keyword>
<evidence type="ECO:0000313" key="2">
    <source>
        <dbReference type="Proteomes" id="UP001374579"/>
    </source>
</evidence>
<proteinExistence type="predicted"/>
<dbReference type="AlphaFoldDB" id="A0AAN9FXX1"/>
<name>A0AAN9FXX1_9CAEN</name>
<protein>
    <submittedName>
        <fullName evidence="1">Uncharacterized protein</fullName>
    </submittedName>
</protein>
<reference evidence="1 2" key="1">
    <citation type="submission" date="2024-02" db="EMBL/GenBank/DDBJ databases">
        <title>Chromosome-scale genome assembly of the rough periwinkle Littorina saxatilis.</title>
        <authorList>
            <person name="De Jode A."/>
            <person name="Faria R."/>
            <person name="Formenti G."/>
            <person name="Sims Y."/>
            <person name="Smith T.P."/>
            <person name="Tracey A."/>
            <person name="Wood J.M.D."/>
            <person name="Zagrodzka Z.B."/>
            <person name="Johannesson K."/>
            <person name="Butlin R.K."/>
            <person name="Leder E.H."/>
        </authorList>
    </citation>
    <scope>NUCLEOTIDE SEQUENCE [LARGE SCALE GENOMIC DNA]</scope>
    <source>
        <strain evidence="1">Snail1</strain>
        <tissue evidence="1">Muscle</tissue>
    </source>
</reference>
<accession>A0AAN9FXX1</accession>
<sequence length="190" mass="20992">MKNVTTDLAIVQKRASELSLEYEKLEGVCAIWAHKRVKELPNDVSCAEDWLYSNCSTNEDCEVSNAECVSFNKPSTCMCTPGFFYSESSRCCVETCSQLSNTFAPGHLLEYPAITITGAAPLVAKTTHPISEFESFPENCLAPCAAKSSCLFVVKSPKDNFANYECTLYGNVSFTGEPSSTDFVYMRWCV</sequence>
<gene>
    <name evidence="1" type="ORF">V1264_024759</name>
</gene>
<dbReference type="Proteomes" id="UP001374579">
    <property type="component" value="Unassembled WGS sequence"/>
</dbReference>
<evidence type="ECO:0000313" key="1">
    <source>
        <dbReference type="EMBL" id="KAK7088831.1"/>
    </source>
</evidence>
<organism evidence="1 2">
    <name type="scientific">Littorina saxatilis</name>
    <dbReference type="NCBI Taxonomy" id="31220"/>
    <lineage>
        <taxon>Eukaryota</taxon>
        <taxon>Metazoa</taxon>
        <taxon>Spiralia</taxon>
        <taxon>Lophotrochozoa</taxon>
        <taxon>Mollusca</taxon>
        <taxon>Gastropoda</taxon>
        <taxon>Caenogastropoda</taxon>
        <taxon>Littorinimorpha</taxon>
        <taxon>Littorinoidea</taxon>
        <taxon>Littorinidae</taxon>
        <taxon>Littorina</taxon>
    </lineage>
</organism>